<dbReference type="PANTHER" id="PTHR46333">
    <property type="entry name" value="CYTOKINESIS PROTEIN 3"/>
    <property type="match status" value="1"/>
</dbReference>
<keyword evidence="3" id="KW-1185">Reference proteome</keyword>
<dbReference type="PANTHER" id="PTHR46333:SF3">
    <property type="entry name" value="KYPHOSCOLIOSIS PEPTIDASE"/>
    <property type="match status" value="1"/>
</dbReference>
<dbReference type="GO" id="GO:0007517">
    <property type="term" value="P:muscle organ development"/>
    <property type="evidence" value="ECO:0007669"/>
    <property type="project" value="TreeGrafter"/>
</dbReference>
<name>A0A7L0WZP1_ALELA</name>
<dbReference type="Gene3D" id="3.10.620.30">
    <property type="match status" value="1"/>
</dbReference>
<dbReference type="SUPFAM" id="SSF54001">
    <property type="entry name" value="Cysteine proteinases"/>
    <property type="match status" value="1"/>
</dbReference>
<comment type="caution">
    <text evidence="2">The sequence shown here is derived from an EMBL/GenBank/DDBJ whole genome shotgun (WGS) entry which is preliminary data.</text>
</comment>
<dbReference type="OrthoDB" id="6129702at2759"/>
<gene>
    <name evidence="2" type="primary">Ky_1</name>
    <name evidence="2" type="ORF">ALELAT_R09966</name>
</gene>
<feature type="domain" description="KY-like immunoglobulin-like" evidence="1">
    <location>
        <begin position="234"/>
        <end position="336"/>
    </location>
</feature>
<organism evidence="2 3">
    <name type="scientific">Alectura lathami</name>
    <name type="common">Australian brush turkey</name>
    <dbReference type="NCBI Taxonomy" id="81907"/>
    <lineage>
        <taxon>Eukaryota</taxon>
        <taxon>Metazoa</taxon>
        <taxon>Chordata</taxon>
        <taxon>Craniata</taxon>
        <taxon>Vertebrata</taxon>
        <taxon>Euteleostomi</taxon>
        <taxon>Archelosauria</taxon>
        <taxon>Archosauria</taxon>
        <taxon>Dinosauria</taxon>
        <taxon>Saurischia</taxon>
        <taxon>Theropoda</taxon>
        <taxon>Coelurosauria</taxon>
        <taxon>Aves</taxon>
        <taxon>Neognathae</taxon>
        <taxon>Galloanserae</taxon>
        <taxon>Galliformes</taxon>
        <taxon>Megapodiidae</taxon>
        <taxon>Alectura</taxon>
    </lineage>
</organism>
<dbReference type="InterPro" id="IPR056564">
    <property type="entry name" value="Ig-like_KY"/>
</dbReference>
<dbReference type="Proteomes" id="UP000562322">
    <property type="component" value="Unassembled WGS sequence"/>
</dbReference>
<sequence>SIAGIQCMKLSGYSKGYGYKVGQTIQESSSHAWNAVYLDGRWHLLDSTWGTGNIDDSATKFTFRYNEFYFLTHPALFVNDHFPDNSNWQLLKPALTLKEFEHNLMHSSDFYKLGMLTAHPETAIIHTVNGTATVSVECCSSTLFSFKLNGTDEPGLLTLNKHGMKLEVYPQKTGRHELRIFAKPSKCTEELYNQVLEYIVECKSVDKSKRFPKDLYQPVGPSWATERQGFLRPSHPDPIIHTNDGRCSLTFTLGKDISILASLHSDSSSLTKEKSGQHILDIHRGNQIEFKIHLPHAGNFVLKFFTKKKSDPGSYTYVFNYLITCLNSEVQWPPFPLRYFSWQEGYEILEPLSRLLPANRNVQFKLKMHGICKAIVQAEDTYTLTLSRDGFWEGTCNTSGCREVSVMVQENANHSYYSQVLKYEVETQ</sequence>
<dbReference type="Pfam" id="PF23265">
    <property type="entry name" value="Ig-like_KY"/>
    <property type="match status" value="2"/>
</dbReference>
<dbReference type="AlphaFoldDB" id="A0A7L0WZP1"/>
<dbReference type="GO" id="GO:0007528">
    <property type="term" value="P:neuromuscular junction development"/>
    <property type="evidence" value="ECO:0007669"/>
    <property type="project" value="TreeGrafter"/>
</dbReference>
<feature type="non-terminal residue" evidence="2">
    <location>
        <position position="1"/>
    </location>
</feature>
<protein>
    <submittedName>
        <fullName evidence="2">KY peptidase</fullName>
    </submittedName>
</protein>
<dbReference type="GO" id="GO:0005737">
    <property type="term" value="C:cytoplasm"/>
    <property type="evidence" value="ECO:0007669"/>
    <property type="project" value="TreeGrafter"/>
</dbReference>
<feature type="non-terminal residue" evidence="2">
    <location>
        <position position="428"/>
    </location>
</feature>
<dbReference type="EMBL" id="VXAV01036981">
    <property type="protein sequence ID" value="NXL96274.1"/>
    <property type="molecule type" value="Genomic_DNA"/>
</dbReference>
<feature type="domain" description="KY-like immunoglobulin-like" evidence="1">
    <location>
        <begin position="97"/>
        <end position="212"/>
    </location>
</feature>
<evidence type="ECO:0000313" key="2">
    <source>
        <dbReference type="EMBL" id="NXL96274.1"/>
    </source>
</evidence>
<evidence type="ECO:0000259" key="1">
    <source>
        <dbReference type="Pfam" id="PF23265"/>
    </source>
</evidence>
<accession>A0A7L0WZP1</accession>
<reference evidence="2 3" key="1">
    <citation type="submission" date="2019-09" db="EMBL/GenBank/DDBJ databases">
        <title>Bird 10,000 Genomes (B10K) Project - Family phase.</title>
        <authorList>
            <person name="Zhang G."/>
        </authorList>
    </citation>
    <scope>NUCLEOTIDE SEQUENCE [LARGE SCALE GENOMIC DNA]</scope>
    <source>
        <strain evidence="2">B10K-DU-001-39</strain>
        <tissue evidence="2">Muscle</tissue>
    </source>
</reference>
<dbReference type="InterPro" id="IPR052557">
    <property type="entry name" value="CAP/Cytokinesis_protein"/>
</dbReference>
<dbReference type="InterPro" id="IPR038765">
    <property type="entry name" value="Papain-like_cys_pep_sf"/>
</dbReference>
<proteinExistence type="predicted"/>
<evidence type="ECO:0000313" key="3">
    <source>
        <dbReference type="Proteomes" id="UP000562322"/>
    </source>
</evidence>